<evidence type="ECO:0000313" key="1">
    <source>
        <dbReference type="EMBL" id="KAJ7346153.1"/>
    </source>
</evidence>
<keyword evidence="2" id="KW-1185">Reference proteome</keyword>
<dbReference type="Proteomes" id="UP001218218">
    <property type="component" value="Unassembled WGS sequence"/>
</dbReference>
<dbReference type="EMBL" id="JARIHO010000021">
    <property type="protein sequence ID" value="KAJ7346153.1"/>
    <property type="molecule type" value="Genomic_DNA"/>
</dbReference>
<organism evidence="1 2">
    <name type="scientific">Mycena albidolilacea</name>
    <dbReference type="NCBI Taxonomy" id="1033008"/>
    <lineage>
        <taxon>Eukaryota</taxon>
        <taxon>Fungi</taxon>
        <taxon>Dikarya</taxon>
        <taxon>Basidiomycota</taxon>
        <taxon>Agaricomycotina</taxon>
        <taxon>Agaricomycetes</taxon>
        <taxon>Agaricomycetidae</taxon>
        <taxon>Agaricales</taxon>
        <taxon>Marasmiineae</taxon>
        <taxon>Mycenaceae</taxon>
        <taxon>Mycena</taxon>
    </lineage>
</organism>
<accession>A0AAD7EQB7</accession>
<reference evidence="1" key="1">
    <citation type="submission" date="2023-03" db="EMBL/GenBank/DDBJ databases">
        <title>Massive genome expansion in bonnet fungi (Mycena s.s.) driven by repeated elements and novel gene families across ecological guilds.</title>
        <authorList>
            <consortium name="Lawrence Berkeley National Laboratory"/>
            <person name="Harder C.B."/>
            <person name="Miyauchi S."/>
            <person name="Viragh M."/>
            <person name="Kuo A."/>
            <person name="Thoen E."/>
            <person name="Andreopoulos B."/>
            <person name="Lu D."/>
            <person name="Skrede I."/>
            <person name="Drula E."/>
            <person name="Henrissat B."/>
            <person name="Morin E."/>
            <person name="Kohler A."/>
            <person name="Barry K."/>
            <person name="LaButti K."/>
            <person name="Morin E."/>
            <person name="Salamov A."/>
            <person name="Lipzen A."/>
            <person name="Mereny Z."/>
            <person name="Hegedus B."/>
            <person name="Baldrian P."/>
            <person name="Stursova M."/>
            <person name="Weitz H."/>
            <person name="Taylor A."/>
            <person name="Grigoriev I.V."/>
            <person name="Nagy L.G."/>
            <person name="Martin F."/>
            <person name="Kauserud H."/>
        </authorList>
    </citation>
    <scope>NUCLEOTIDE SEQUENCE</scope>
    <source>
        <strain evidence="1">CBHHK002</strain>
    </source>
</reference>
<protein>
    <recommendedName>
        <fullName evidence="3">Reverse transcriptase zinc-binding domain-containing protein</fullName>
    </recommendedName>
</protein>
<evidence type="ECO:0000313" key="2">
    <source>
        <dbReference type="Proteomes" id="UP001218218"/>
    </source>
</evidence>
<dbReference type="AlphaFoldDB" id="A0AAD7EQB7"/>
<evidence type="ECO:0008006" key="3">
    <source>
        <dbReference type="Google" id="ProtNLM"/>
    </source>
</evidence>
<feature type="non-terminal residue" evidence="1">
    <location>
        <position position="1"/>
    </location>
</feature>
<name>A0AAD7EQB7_9AGAR</name>
<comment type="caution">
    <text evidence="1">The sequence shown here is derived from an EMBL/GenBank/DDBJ whole genome shotgun (WGS) entry which is preliminary data.</text>
</comment>
<proteinExistence type="predicted"/>
<sequence>PITTELDTDLDLTFTNPGIPLKTGSQRLFTKLISSMNNTSVRRNTMINLERIRCSIAEEFSFQPSDKAIWTSIRSTNIHRLTRNFLWKCIHNIYYVGPFWEHIPSLETSGLCETCHVTESMEPILLECDNPGQHQIWTLTEKLWRLRFPSWPKLNWGLILGCGLARFKSPFTRVKNCFFTILVSTAIKLIWNLRNERLFETHSQHSSTEIHNRWVSLINTALKRDILLTDRIRFGSLAIKKELVLHTWSGTLLDEESLPDDWVKSKGVLVGIRPTTLKDRVG</sequence>
<gene>
    <name evidence="1" type="ORF">DFH08DRAFT_701496</name>
</gene>